<feature type="region of interest" description="Disordered" evidence="1">
    <location>
        <begin position="411"/>
        <end position="432"/>
    </location>
</feature>
<name>A0ABP7D9R8_9ACTN</name>
<comment type="caution">
    <text evidence="2">The sequence shown here is derived from an EMBL/GenBank/DDBJ whole genome shotgun (WGS) entry which is preliminary data.</text>
</comment>
<organism evidence="2 3">
    <name type="scientific">Nonomuraea antimicrobica</name>
    <dbReference type="NCBI Taxonomy" id="561173"/>
    <lineage>
        <taxon>Bacteria</taxon>
        <taxon>Bacillati</taxon>
        <taxon>Actinomycetota</taxon>
        <taxon>Actinomycetes</taxon>
        <taxon>Streptosporangiales</taxon>
        <taxon>Streptosporangiaceae</taxon>
        <taxon>Nonomuraea</taxon>
    </lineage>
</organism>
<protein>
    <submittedName>
        <fullName evidence="2">Uncharacterized protein</fullName>
    </submittedName>
</protein>
<gene>
    <name evidence="2" type="ORF">GCM10022224_080560</name>
</gene>
<evidence type="ECO:0000313" key="3">
    <source>
        <dbReference type="Proteomes" id="UP001500902"/>
    </source>
</evidence>
<sequence>MNNSGDSSVQGPVDPIRLTVLLEDVGWRLVGGRRGSYNRFIPPGEEDDRSSSILVPLDVEAPDFTDLITAAIVEIRSSPYREQWDRLIAPRLMVDAVDQFQFRKETRLPSGLISWTGGENLIEAARLSLLAGAKSYMERMSYYGNKLGSFAKRYLDSVLMGQTSPGSYVVTAFAPVAERVPIRASSSNTLGFEGIDVVQSRKLNIAVVNSLEATVEAITHYRSTASYSGFDVGVERGVSYEMTVALARISDSAEEADISIEWDPLSPDPNLPATQRFELRSSDTEILYKAATRLVAPPPARRVTVVGRVHLLTKKHVGGAGVVGIEALKPGEYKKLRVRMESAEDYHRAVHAHDNDLAISVSGNLSREGNINWVYDARLDEIIGPIESVTRGSRSGPTQLYPDLDIDTIRRASDTSADEVNNSPPDRGEIDP</sequence>
<proteinExistence type="predicted"/>
<feature type="compositionally biased region" description="Polar residues" evidence="1">
    <location>
        <begin position="414"/>
        <end position="424"/>
    </location>
</feature>
<keyword evidence="3" id="KW-1185">Reference proteome</keyword>
<evidence type="ECO:0000313" key="2">
    <source>
        <dbReference type="EMBL" id="GAA3702650.1"/>
    </source>
</evidence>
<dbReference type="Proteomes" id="UP001500902">
    <property type="component" value="Unassembled WGS sequence"/>
</dbReference>
<dbReference type="RefSeq" id="WP_344890792.1">
    <property type="nucleotide sequence ID" value="NZ_BAAAZP010000170.1"/>
</dbReference>
<reference evidence="3" key="1">
    <citation type="journal article" date="2019" name="Int. J. Syst. Evol. Microbiol.">
        <title>The Global Catalogue of Microorganisms (GCM) 10K type strain sequencing project: providing services to taxonomists for standard genome sequencing and annotation.</title>
        <authorList>
            <consortium name="The Broad Institute Genomics Platform"/>
            <consortium name="The Broad Institute Genome Sequencing Center for Infectious Disease"/>
            <person name="Wu L."/>
            <person name="Ma J."/>
        </authorList>
    </citation>
    <scope>NUCLEOTIDE SEQUENCE [LARGE SCALE GENOMIC DNA]</scope>
    <source>
        <strain evidence="3">JCM 16904</strain>
    </source>
</reference>
<dbReference type="EMBL" id="BAAAZP010000170">
    <property type="protein sequence ID" value="GAA3702650.1"/>
    <property type="molecule type" value="Genomic_DNA"/>
</dbReference>
<accession>A0ABP7D9R8</accession>
<evidence type="ECO:0000256" key="1">
    <source>
        <dbReference type="SAM" id="MobiDB-lite"/>
    </source>
</evidence>